<gene>
    <name evidence="1" type="ORF">rsdtw13_17020</name>
</gene>
<name>A0ACB5RC38_9CLOT</name>
<organism evidence="1 2">
    <name type="scientific">Inconstantimicrobium mannanitabidum</name>
    <dbReference type="NCBI Taxonomy" id="1604901"/>
    <lineage>
        <taxon>Bacteria</taxon>
        <taxon>Bacillati</taxon>
        <taxon>Bacillota</taxon>
        <taxon>Clostridia</taxon>
        <taxon>Eubacteriales</taxon>
        <taxon>Clostridiaceae</taxon>
        <taxon>Inconstantimicrobium</taxon>
    </lineage>
</organism>
<evidence type="ECO:0000313" key="2">
    <source>
        <dbReference type="Proteomes" id="UP001058074"/>
    </source>
</evidence>
<reference evidence="1" key="1">
    <citation type="journal article" date="2025" name="Int. J. Syst. Evol. Microbiol.">
        <title>Inconstantimicrobium mannanitabidum sp. nov., a novel member of the family Clostridiaceae isolated from anoxic soil under the treatment of reductive soil disinfestation.</title>
        <authorList>
            <person name="Ueki A."/>
            <person name="Tonouchi A."/>
            <person name="Honma S."/>
            <person name="Kaku N."/>
            <person name="Ueki K."/>
        </authorList>
    </citation>
    <scope>NUCLEOTIDE SEQUENCE</scope>
    <source>
        <strain evidence="1">TW13</strain>
    </source>
</reference>
<dbReference type="Proteomes" id="UP001058074">
    <property type="component" value="Unassembled WGS sequence"/>
</dbReference>
<comment type="caution">
    <text evidence="1">The sequence shown here is derived from an EMBL/GenBank/DDBJ whole genome shotgun (WGS) entry which is preliminary data.</text>
</comment>
<dbReference type="EMBL" id="BROD01000001">
    <property type="protein sequence ID" value="GKX66444.1"/>
    <property type="molecule type" value="Genomic_DNA"/>
</dbReference>
<proteinExistence type="predicted"/>
<evidence type="ECO:0000313" key="1">
    <source>
        <dbReference type="EMBL" id="GKX66444.1"/>
    </source>
</evidence>
<sequence>MNNKYIDGMNEIKVDEEFKRKIINNIDQDNSHNNLRAFTFKPIVITMLAVCAFTLVTFIGIPFFQSNNTAKQGIKQNAALSLFNGFEITTFANTETSVEIKPNVEFVIGRYNPIMSNVPGFPLRITCDKAEIIKLTVTDGEFLLWANPIVTNKGSTLEIKSGETIYWTPISEKSNSSIPNCTLTIEAYKNDSKLGSNTINIKSDSNGNYSGIVSK</sequence>
<accession>A0ACB5RC38</accession>
<keyword evidence="2" id="KW-1185">Reference proteome</keyword>
<protein>
    <submittedName>
        <fullName evidence="1">Uncharacterized protein</fullName>
    </submittedName>
</protein>